<dbReference type="Proteomes" id="UP000186058">
    <property type="component" value="Unassembled WGS sequence"/>
</dbReference>
<dbReference type="Pfam" id="PF00563">
    <property type="entry name" value="EAL"/>
    <property type="match status" value="1"/>
</dbReference>
<organism evidence="2 3">
    <name type="scientific">Paenibacillus helianthi</name>
    <dbReference type="NCBI Taxonomy" id="1349432"/>
    <lineage>
        <taxon>Bacteria</taxon>
        <taxon>Bacillati</taxon>
        <taxon>Bacillota</taxon>
        <taxon>Bacilli</taxon>
        <taxon>Bacillales</taxon>
        <taxon>Paenibacillaceae</taxon>
        <taxon>Paenibacillus</taxon>
    </lineage>
</organism>
<dbReference type="InterPro" id="IPR001633">
    <property type="entry name" value="EAL_dom"/>
</dbReference>
<dbReference type="Gene3D" id="3.20.20.450">
    <property type="entry name" value="EAL domain"/>
    <property type="match status" value="1"/>
</dbReference>
<name>A0ABX3EN31_9BACL</name>
<evidence type="ECO:0000313" key="2">
    <source>
        <dbReference type="EMBL" id="OKP86498.1"/>
    </source>
</evidence>
<feature type="domain" description="EAL" evidence="1">
    <location>
        <begin position="97"/>
        <end position="345"/>
    </location>
</feature>
<accession>A0ABX3EN31</accession>
<reference evidence="2 3" key="1">
    <citation type="submission" date="2016-03" db="EMBL/GenBank/DDBJ databases">
        <authorList>
            <person name="Sant'Anna F.H."/>
            <person name="Ambrosini A."/>
            <person name="Souza R."/>
            <person name="Bach E."/>
            <person name="Fernandes G."/>
            <person name="Balsanelli E."/>
            <person name="Baura V.A."/>
            <person name="Souza E.M."/>
            <person name="Passaglia L."/>
        </authorList>
    </citation>
    <scope>NUCLEOTIDE SEQUENCE [LARGE SCALE GENOMIC DNA]</scope>
    <source>
        <strain evidence="2 3">P26E</strain>
    </source>
</reference>
<evidence type="ECO:0000259" key="1">
    <source>
        <dbReference type="PROSITE" id="PS50883"/>
    </source>
</evidence>
<dbReference type="EMBL" id="LVWI01000038">
    <property type="protein sequence ID" value="OKP86498.1"/>
    <property type="molecule type" value="Genomic_DNA"/>
</dbReference>
<dbReference type="PANTHER" id="PTHR33121:SF15">
    <property type="entry name" value="BLUE LIGHT- AND TEMPERATURE-REGULATED ANTIREPRESSOR BLUF"/>
    <property type="match status" value="1"/>
</dbReference>
<dbReference type="CDD" id="cd01948">
    <property type="entry name" value="EAL"/>
    <property type="match status" value="1"/>
</dbReference>
<proteinExistence type="predicted"/>
<dbReference type="PROSITE" id="PS50883">
    <property type="entry name" value="EAL"/>
    <property type="match status" value="1"/>
</dbReference>
<dbReference type="PANTHER" id="PTHR33121">
    <property type="entry name" value="CYCLIC DI-GMP PHOSPHODIESTERASE PDEF"/>
    <property type="match status" value="1"/>
</dbReference>
<dbReference type="RefSeq" id="WP_074107655.1">
    <property type="nucleotide sequence ID" value="NZ_LVWI01000038.1"/>
</dbReference>
<dbReference type="SUPFAM" id="SSF141868">
    <property type="entry name" value="EAL domain-like"/>
    <property type="match status" value="1"/>
</dbReference>
<dbReference type="SMART" id="SM00052">
    <property type="entry name" value="EAL"/>
    <property type="match status" value="1"/>
</dbReference>
<gene>
    <name evidence="2" type="ORF">A3844_13230</name>
</gene>
<keyword evidence="3" id="KW-1185">Reference proteome</keyword>
<protein>
    <recommendedName>
        <fullName evidence="1">EAL domain-containing protein</fullName>
    </recommendedName>
</protein>
<dbReference type="InterPro" id="IPR035919">
    <property type="entry name" value="EAL_sf"/>
</dbReference>
<dbReference type="InterPro" id="IPR050706">
    <property type="entry name" value="Cyclic-di-GMP_PDE-like"/>
</dbReference>
<evidence type="ECO:0000313" key="3">
    <source>
        <dbReference type="Proteomes" id="UP000186058"/>
    </source>
</evidence>
<comment type="caution">
    <text evidence="2">The sequence shown here is derived from an EMBL/GenBank/DDBJ whole genome shotgun (WGS) entry which is preliminary data.</text>
</comment>
<sequence length="345" mass="38906">MSCIDCSPIEPVEDEGDLKFRPCTLPIVTAVKAEGYAVEGVQDAGKITYGSREELLRLLERLDQLQQELGLELSVSLNGRTGRMLVERWLTLEQLKVRFTSENLIAIIANHNFCSHMQPIVDFNEVIVGFELLLRPLPGSASFKPYELFEIARQTGFHSFLDRAARISAIETSSRLLPKGIKRFVNFLPSSIYNPKYCLTHTFEAIRRLGQIPGDFVFEVVETEKIANIPHLQDIFSEYRKQGLLVALDDVGAGHSTVEVMTSLRPDYVKIDRGLISFCDQDDAKQLIIRDIMNRAWDCGAKVLAEGIERREEFLFCRDIGMDLGQGYLLGKPSDKPPARFGHIA</sequence>